<dbReference type="FunFam" id="1.10.287.130:FF:000008">
    <property type="entry name" value="Two-component sensor histidine kinase"/>
    <property type="match status" value="1"/>
</dbReference>
<dbReference type="PROSITE" id="PS50109">
    <property type="entry name" value="HIS_KIN"/>
    <property type="match status" value="1"/>
</dbReference>
<evidence type="ECO:0000256" key="10">
    <source>
        <dbReference type="ARBA" id="ARBA00023012"/>
    </source>
</evidence>
<feature type="domain" description="Histidine kinase" evidence="13">
    <location>
        <begin position="244"/>
        <end position="467"/>
    </location>
</feature>
<comment type="subcellular location">
    <subcellularLocation>
        <location evidence="2">Cell membrane</location>
    </subcellularLocation>
</comment>
<dbReference type="Gene3D" id="3.30.450.20">
    <property type="entry name" value="PAS domain"/>
    <property type="match status" value="1"/>
</dbReference>
<keyword evidence="9" id="KW-0067">ATP-binding</keyword>
<dbReference type="PANTHER" id="PTHR45453">
    <property type="entry name" value="PHOSPHATE REGULON SENSOR PROTEIN PHOR"/>
    <property type="match status" value="1"/>
</dbReference>
<dbReference type="InterPro" id="IPR004358">
    <property type="entry name" value="Sig_transdc_His_kin-like_C"/>
</dbReference>
<proteinExistence type="predicted"/>
<dbReference type="GO" id="GO:0004721">
    <property type="term" value="F:phosphoprotein phosphatase activity"/>
    <property type="evidence" value="ECO:0007669"/>
    <property type="project" value="TreeGrafter"/>
</dbReference>
<dbReference type="SUPFAM" id="SSF55874">
    <property type="entry name" value="ATPase domain of HSP90 chaperone/DNA topoisomerase II/histidine kinase"/>
    <property type="match status" value="1"/>
</dbReference>
<dbReference type="InterPro" id="IPR036097">
    <property type="entry name" value="HisK_dim/P_sf"/>
</dbReference>
<dbReference type="EMBL" id="CP027668">
    <property type="protein sequence ID" value="AVO44775.1"/>
    <property type="molecule type" value="Genomic_DNA"/>
</dbReference>
<keyword evidence="12" id="KW-1133">Transmembrane helix</keyword>
<dbReference type="Pfam" id="PF00512">
    <property type="entry name" value="HisKA"/>
    <property type="match status" value="1"/>
</dbReference>
<dbReference type="Gene3D" id="1.10.287.130">
    <property type="match status" value="1"/>
</dbReference>
<dbReference type="GO" id="GO:0005524">
    <property type="term" value="F:ATP binding"/>
    <property type="evidence" value="ECO:0007669"/>
    <property type="project" value="UniProtKB-KW"/>
</dbReference>
<dbReference type="InterPro" id="IPR036890">
    <property type="entry name" value="HATPase_C_sf"/>
</dbReference>
<dbReference type="AlphaFoldDB" id="A0A2S0N9F3"/>
<evidence type="ECO:0000256" key="12">
    <source>
        <dbReference type="SAM" id="Phobius"/>
    </source>
</evidence>
<dbReference type="EC" id="2.7.13.3" evidence="3"/>
<dbReference type="InterPro" id="IPR003661">
    <property type="entry name" value="HisK_dim/P_dom"/>
</dbReference>
<dbReference type="FunFam" id="3.30.565.10:FF:000006">
    <property type="entry name" value="Sensor histidine kinase WalK"/>
    <property type="match status" value="1"/>
</dbReference>
<dbReference type="Proteomes" id="UP000237889">
    <property type="component" value="Chromosome"/>
</dbReference>
<keyword evidence="10" id="KW-0902">Two-component regulatory system</keyword>
<evidence type="ECO:0000256" key="7">
    <source>
        <dbReference type="ARBA" id="ARBA00022741"/>
    </source>
</evidence>
<feature type="transmembrane region" description="Helical" evidence="12">
    <location>
        <begin position="76"/>
        <end position="95"/>
    </location>
</feature>
<keyword evidence="4" id="KW-1003">Cell membrane</keyword>
<organism evidence="14 15">
    <name type="scientific">Phreatobacter cathodiphilus</name>
    <dbReference type="NCBI Taxonomy" id="1868589"/>
    <lineage>
        <taxon>Bacteria</taxon>
        <taxon>Pseudomonadati</taxon>
        <taxon>Pseudomonadota</taxon>
        <taxon>Alphaproteobacteria</taxon>
        <taxon>Hyphomicrobiales</taxon>
        <taxon>Phreatobacteraceae</taxon>
        <taxon>Phreatobacter</taxon>
    </lineage>
</organism>
<dbReference type="GO" id="GO:0005886">
    <property type="term" value="C:plasma membrane"/>
    <property type="evidence" value="ECO:0007669"/>
    <property type="project" value="UniProtKB-SubCell"/>
</dbReference>
<gene>
    <name evidence="14" type="ORF">C6569_06720</name>
</gene>
<evidence type="ECO:0000256" key="11">
    <source>
        <dbReference type="ARBA" id="ARBA00023136"/>
    </source>
</evidence>
<dbReference type="SMART" id="SM00387">
    <property type="entry name" value="HATPase_c"/>
    <property type="match status" value="1"/>
</dbReference>
<evidence type="ECO:0000313" key="15">
    <source>
        <dbReference type="Proteomes" id="UP000237889"/>
    </source>
</evidence>
<dbReference type="OrthoDB" id="9813151at2"/>
<keyword evidence="6" id="KW-0808">Transferase</keyword>
<dbReference type="PANTHER" id="PTHR45453:SF1">
    <property type="entry name" value="PHOSPHATE REGULON SENSOR PROTEIN PHOR"/>
    <property type="match status" value="1"/>
</dbReference>
<reference evidence="14 15" key="1">
    <citation type="submission" date="2018-03" db="EMBL/GenBank/DDBJ databases">
        <title>Genome sequencing of Phreatobacter sp.</title>
        <authorList>
            <person name="Kim S.-J."/>
            <person name="Heo J."/>
            <person name="Kwon S.-W."/>
        </authorList>
    </citation>
    <scope>NUCLEOTIDE SEQUENCE [LARGE SCALE GENOMIC DNA]</scope>
    <source>
        <strain evidence="14 15">S-12</strain>
    </source>
</reference>
<evidence type="ECO:0000259" key="13">
    <source>
        <dbReference type="PROSITE" id="PS50109"/>
    </source>
</evidence>
<keyword evidence="8" id="KW-0418">Kinase</keyword>
<evidence type="ECO:0000256" key="8">
    <source>
        <dbReference type="ARBA" id="ARBA00022777"/>
    </source>
</evidence>
<evidence type="ECO:0000313" key="14">
    <source>
        <dbReference type="EMBL" id="AVO44775.1"/>
    </source>
</evidence>
<comment type="catalytic activity">
    <reaction evidence="1">
        <text>ATP + protein L-histidine = ADP + protein N-phospho-L-histidine.</text>
        <dbReference type="EC" id="2.7.13.3"/>
    </reaction>
</comment>
<dbReference type="InterPro" id="IPR005467">
    <property type="entry name" value="His_kinase_dom"/>
</dbReference>
<dbReference type="KEGG" id="phr:C6569_06720"/>
<keyword evidence="11 12" id="KW-0472">Membrane</keyword>
<accession>A0A2S0N9F3</accession>
<dbReference type="Pfam" id="PF02518">
    <property type="entry name" value="HATPase_c"/>
    <property type="match status" value="1"/>
</dbReference>
<keyword evidence="12" id="KW-0812">Transmembrane</keyword>
<sequence length="480" mass="51553">MPPATTAFSTAWRRRCWRCSPVGRRASCSGATECEGGNLSVGDDIDAGWNEGWLGAVFLYGAGALLAVALATGGGLGWSGAAGAGLALVAAGTLVRRRPRVRAPLEDEVLARRAARLTDLTVEGLMAALPVPAILLDTKLVVRTHNARAATLLPALRRGEPLTLSLRAPEVVEVVRRALASNSPQVIDYAERVPVARWFSVEATPVVVTPEARDGGRADFILLSLRDLTEERRLEQLRADFVANASHELRTPLASVVGFIETIQGPARNDPEARDRFLGIMLSQARRMSRLIDDLLSLSRVELNEHVRPGAVVDLVQLLRHVRDTLGPFAKAQGVTVEIDARAAALPVLGDNDELIRLFENLVQNAIKYGAEGKRVEITLDREARDGRTAEAVVGVRDHGPGIPAEHLPRLTERFYRVDVASSRDKGGTGLGLALVKHILNRHRGRLAIESVQGEGATFTVRIEAVDTDGAADLPAAAGP</sequence>
<keyword evidence="5" id="KW-0597">Phosphoprotein</keyword>
<dbReference type="Gene3D" id="3.30.565.10">
    <property type="entry name" value="Histidine kinase-like ATPase, C-terminal domain"/>
    <property type="match status" value="1"/>
</dbReference>
<keyword evidence="7" id="KW-0547">Nucleotide-binding</keyword>
<dbReference type="SMART" id="SM00388">
    <property type="entry name" value="HisKA"/>
    <property type="match status" value="1"/>
</dbReference>
<protein>
    <recommendedName>
        <fullName evidence="3">histidine kinase</fullName>
        <ecNumber evidence="3">2.7.13.3</ecNumber>
    </recommendedName>
</protein>
<dbReference type="CDD" id="cd00082">
    <property type="entry name" value="HisKA"/>
    <property type="match status" value="1"/>
</dbReference>
<dbReference type="PRINTS" id="PR00344">
    <property type="entry name" value="BCTRLSENSOR"/>
</dbReference>
<evidence type="ECO:0000256" key="1">
    <source>
        <dbReference type="ARBA" id="ARBA00000085"/>
    </source>
</evidence>
<evidence type="ECO:0000256" key="4">
    <source>
        <dbReference type="ARBA" id="ARBA00022475"/>
    </source>
</evidence>
<dbReference type="GO" id="GO:0000155">
    <property type="term" value="F:phosphorelay sensor kinase activity"/>
    <property type="evidence" value="ECO:0007669"/>
    <property type="project" value="InterPro"/>
</dbReference>
<dbReference type="SUPFAM" id="SSF47384">
    <property type="entry name" value="Homodimeric domain of signal transducing histidine kinase"/>
    <property type="match status" value="1"/>
</dbReference>
<evidence type="ECO:0000256" key="9">
    <source>
        <dbReference type="ARBA" id="ARBA00022840"/>
    </source>
</evidence>
<dbReference type="InterPro" id="IPR050351">
    <property type="entry name" value="BphY/WalK/GraS-like"/>
</dbReference>
<keyword evidence="15" id="KW-1185">Reference proteome</keyword>
<dbReference type="InterPro" id="IPR003594">
    <property type="entry name" value="HATPase_dom"/>
</dbReference>
<evidence type="ECO:0000256" key="2">
    <source>
        <dbReference type="ARBA" id="ARBA00004236"/>
    </source>
</evidence>
<name>A0A2S0N9F3_9HYPH</name>
<dbReference type="GO" id="GO:0016036">
    <property type="term" value="P:cellular response to phosphate starvation"/>
    <property type="evidence" value="ECO:0007669"/>
    <property type="project" value="TreeGrafter"/>
</dbReference>
<evidence type="ECO:0000256" key="5">
    <source>
        <dbReference type="ARBA" id="ARBA00022553"/>
    </source>
</evidence>
<evidence type="ECO:0000256" key="6">
    <source>
        <dbReference type="ARBA" id="ARBA00022679"/>
    </source>
</evidence>
<feature type="transmembrane region" description="Helical" evidence="12">
    <location>
        <begin position="52"/>
        <end position="70"/>
    </location>
</feature>
<evidence type="ECO:0000256" key="3">
    <source>
        <dbReference type="ARBA" id="ARBA00012438"/>
    </source>
</evidence>